<protein>
    <submittedName>
        <fullName evidence="1">Uncharacterized protein</fullName>
    </submittedName>
</protein>
<dbReference type="Proteomes" id="UP000076625">
    <property type="component" value="Unassembled WGS sequence"/>
</dbReference>
<dbReference type="AlphaFoldDB" id="A0A165FTY9"/>
<organism evidence="1 2">
    <name type="scientific">Crenobacter luteus</name>
    <dbReference type="NCBI Taxonomy" id="1452487"/>
    <lineage>
        <taxon>Bacteria</taxon>
        <taxon>Pseudomonadati</taxon>
        <taxon>Pseudomonadota</taxon>
        <taxon>Betaproteobacteria</taxon>
        <taxon>Neisseriales</taxon>
        <taxon>Neisseriaceae</taxon>
        <taxon>Crenobacter</taxon>
    </lineage>
</organism>
<reference evidence="2" key="1">
    <citation type="submission" date="2016-01" db="EMBL/GenBank/DDBJ databases">
        <title>Draft genome of Chromobacterium sp. F49.</title>
        <authorList>
            <person name="Hong K.W."/>
        </authorList>
    </citation>
    <scope>NUCLEOTIDE SEQUENCE [LARGE SCALE GENOMIC DNA]</scope>
    <source>
        <strain evidence="2">CN10</strain>
    </source>
</reference>
<evidence type="ECO:0000313" key="1">
    <source>
        <dbReference type="EMBL" id="KZE34192.1"/>
    </source>
</evidence>
<evidence type="ECO:0000313" key="2">
    <source>
        <dbReference type="Proteomes" id="UP000076625"/>
    </source>
</evidence>
<dbReference type="EMBL" id="LQQU01000009">
    <property type="protein sequence ID" value="KZE34192.1"/>
    <property type="molecule type" value="Genomic_DNA"/>
</dbReference>
<comment type="caution">
    <text evidence="1">The sequence shown here is derived from an EMBL/GenBank/DDBJ whole genome shotgun (WGS) entry which is preliminary data.</text>
</comment>
<keyword evidence="2" id="KW-1185">Reference proteome</keyword>
<gene>
    <name evidence="1" type="ORF">AVW16_06885</name>
</gene>
<sequence>MLTRCRVCTLDLAVAADLAGRCFCCGRTFGLRTTRLGLAATRAGVADFFCMLAGPAARSLRAVAFWVAVPRLPMACVGRAVRFDACSGRADPAAFDVGCLPSWRRDVAWVAMRPRLPSFALIATGRLTPRALGLSDGLTLDGRFLPATGRGEALWSRFVARSARFGPDVVVRAGRGSACTLRTGVAAGWGAGAAARLALARAGALGWKSPGSGASSRVAWAGAARQRPSSPSAHRRRNALKVMMGA</sequence>
<name>A0A165FTY9_9NEIS</name>
<accession>A0A165FTY9</accession>
<proteinExistence type="predicted"/>